<dbReference type="Proteomes" id="UP000886602">
    <property type="component" value="Unassembled WGS sequence"/>
</dbReference>
<evidence type="ECO:0000313" key="2">
    <source>
        <dbReference type="Proteomes" id="UP000886602"/>
    </source>
</evidence>
<dbReference type="EMBL" id="JADJNC010000011">
    <property type="protein sequence ID" value="MBK7423098.1"/>
    <property type="molecule type" value="Genomic_DNA"/>
</dbReference>
<proteinExistence type="predicted"/>
<comment type="caution">
    <text evidence="1">The sequence shown here is derived from an EMBL/GenBank/DDBJ whole genome shotgun (WGS) entry which is preliminary data.</text>
</comment>
<sequence length="60" mass="6521">MLQFTGAEWNLTALAGETIAGTMITQRKKATKTGVTKVMQGFLLDPCGRKQNRSNSSFGK</sequence>
<name>A0A9D7FAX9_9RHOO</name>
<reference evidence="1" key="1">
    <citation type="submission" date="2020-10" db="EMBL/GenBank/DDBJ databases">
        <title>Connecting structure to function with the recovery of over 1000 high-quality activated sludge metagenome-assembled genomes encoding full-length rRNA genes using long-read sequencing.</title>
        <authorList>
            <person name="Singleton C.M."/>
            <person name="Petriglieri F."/>
            <person name="Kristensen J.M."/>
            <person name="Kirkegaard R.H."/>
            <person name="Michaelsen T.Y."/>
            <person name="Andersen M.H."/>
            <person name="Karst S.M."/>
            <person name="Dueholm M.S."/>
            <person name="Nielsen P.H."/>
            <person name="Albertsen M."/>
        </authorList>
    </citation>
    <scope>NUCLEOTIDE SEQUENCE</scope>
    <source>
        <strain evidence="1">EsbW_18-Q3-R4-48_MAXAC.044</strain>
    </source>
</reference>
<protein>
    <submittedName>
        <fullName evidence="1">Uncharacterized protein</fullName>
    </submittedName>
</protein>
<accession>A0A9D7FAX9</accession>
<gene>
    <name evidence="1" type="ORF">IPJ48_08380</name>
</gene>
<evidence type="ECO:0000313" key="1">
    <source>
        <dbReference type="EMBL" id="MBK7423098.1"/>
    </source>
</evidence>
<dbReference type="AlphaFoldDB" id="A0A9D7FAX9"/>
<organism evidence="1 2">
    <name type="scientific">Candidatus Propionivibrio dominans</name>
    <dbReference type="NCBI Taxonomy" id="2954373"/>
    <lineage>
        <taxon>Bacteria</taxon>
        <taxon>Pseudomonadati</taxon>
        <taxon>Pseudomonadota</taxon>
        <taxon>Betaproteobacteria</taxon>
        <taxon>Rhodocyclales</taxon>
        <taxon>Rhodocyclaceae</taxon>
        <taxon>Propionivibrio</taxon>
    </lineage>
</organism>